<dbReference type="Gene3D" id="3.30.420.40">
    <property type="match status" value="1"/>
</dbReference>
<dbReference type="Pfam" id="PF00708">
    <property type="entry name" value="Acylphosphatase"/>
    <property type="match status" value="1"/>
</dbReference>
<feature type="domain" description="Acylphosphatase-like" evidence="10">
    <location>
        <begin position="3"/>
        <end position="87"/>
    </location>
</feature>
<reference evidence="13 15" key="2">
    <citation type="submission" date="2018-08" db="EMBL/GenBank/DDBJ databases">
        <title>Genetic Globetrotter - A new plasmid hitch-hiking vast phylogenetic and geographic distances.</title>
        <authorList>
            <person name="Vollmers J."/>
            <person name="Petersen J."/>
        </authorList>
    </citation>
    <scope>NUCLEOTIDE SEQUENCE [LARGE SCALE GENOMIC DNA]</scope>
    <source>
        <strain evidence="13 15">DSM 26383</strain>
        <plasmid evidence="13">pRIdsm_03</plasmid>
        <plasmid evidence="15">pridsm_03</plasmid>
    </source>
</reference>
<dbReference type="Gene3D" id="3.90.870.50">
    <property type="match status" value="1"/>
</dbReference>
<feature type="domain" description="YrdC-like" evidence="11">
    <location>
        <begin position="201"/>
        <end position="385"/>
    </location>
</feature>
<dbReference type="GO" id="GO:0008270">
    <property type="term" value="F:zinc ion binding"/>
    <property type="evidence" value="ECO:0007669"/>
    <property type="project" value="UniProtKB-KW"/>
</dbReference>
<dbReference type="InterPro" id="IPR055128">
    <property type="entry name" value="HypF_C_2"/>
</dbReference>
<dbReference type="InterPro" id="IPR041440">
    <property type="entry name" value="HypF_C"/>
</dbReference>
<dbReference type="GO" id="GO:0016743">
    <property type="term" value="F:carboxyl- or carbamoyltransferase activity"/>
    <property type="evidence" value="ECO:0007669"/>
    <property type="project" value="UniProtKB-UniRule"/>
</dbReference>
<dbReference type="AlphaFoldDB" id="A0A0T5NWG6"/>
<evidence type="ECO:0000256" key="7">
    <source>
        <dbReference type="ARBA" id="ARBA00048220"/>
    </source>
</evidence>
<dbReference type="Gene3D" id="3.30.420.360">
    <property type="match status" value="1"/>
</dbReference>
<dbReference type="InterPro" id="IPR011125">
    <property type="entry name" value="Znf_HypF"/>
</dbReference>
<feature type="active site" evidence="9">
    <location>
        <position position="36"/>
    </location>
</feature>
<organism evidence="12 14">
    <name type="scientific">Roseovarius indicus</name>
    <dbReference type="NCBI Taxonomy" id="540747"/>
    <lineage>
        <taxon>Bacteria</taxon>
        <taxon>Pseudomonadati</taxon>
        <taxon>Pseudomonadota</taxon>
        <taxon>Alphaproteobacteria</taxon>
        <taxon>Rhodobacterales</taxon>
        <taxon>Roseobacteraceae</taxon>
        <taxon>Roseovarius</taxon>
    </lineage>
</organism>
<dbReference type="EC" id="6.2.-.-" evidence="8"/>
<dbReference type="PATRIC" id="fig|540747.5.peg.4361"/>
<dbReference type="Pfam" id="PF01300">
    <property type="entry name" value="Sua5_yciO_yrdC"/>
    <property type="match status" value="1"/>
</dbReference>
<geneLocation type="plasmid" evidence="15">
    <name>pridsm_03</name>
</geneLocation>
<evidence type="ECO:0000256" key="6">
    <source>
        <dbReference type="ARBA" id="ARBA00022833"/>
    </source>
</evidence>
<dbReference type="InterPro" id="IPR017945">
    <property type="entry name" value="DHBP_synth_RibB-like_a/b_dom"/>
</dbReference>
<dbReference type="PIRSF" id="PIRSF006256">
    <property type="entry name" value="CMPcnvr_hdrg_mat"/>
    <property type="match status" value="1"/>
</dbReference>
<dbReference type="InterPro" id="IPR051060">
    <property type="entry name" value="Carbamoyltrans_HypF-like"/>
</dbReference>
<dbReference type="EMBL" id="CP031601">
    <property type="protein sequence ID" value="QEW30067.1"/>
    <property type="molecule type" value="Genomic_DNA"/>
</dbReference>
<dbReference type="InterPro" id="IPR036046">
    <property type="entry name" value="Acylphosphatase-like_dom_sf"/>
</dbReference>
<dbReference type="GO" id="GO:0051604">
    <property type="term" value="P:protein maturation"/>
    <property type="evidence" value="ECO:0007669"/>
    <property type="project" value="TreeGrafter"/>
</dbReference>
<dbReference type="Pfam" id="PF22521">
    <property type="entry name" value="HypF_C_2"/>
    <property type="match status" value="1"/>
</dbReference>
<dbReference type="InterPro" id="IPR017968">
    <property type="entry name" value="Acylphosphatase_CS"/>
</dbReference>
<comment type="function">
    <text evidence="8">Involved in the maturation of [NiFe] hydrogenases. Along with HypE, it catalyzes the synthesis of the CN ligands of the active site iron of [NiFe]-hydrogenases. HypF functions as a carbamoyl transferase using carbamoylphosphate as a substrate and transferring the carboxamido moiety in an ATP-dependent reaction to the thiolate of the C-terminal cysteine of HypE yielding a protein-S-carboxamide.</text>
</comment>
<dbReference type="Proteomes" id="UP000051401">
    <property type="component" value="Unassembled WGS sequence"/>
</dbReference>
<evidence type="ECO:0000313" key="12">
    <source>
        <dbReference type="EMBL" id="KRS13275.1"/>
    </source>
</evidence>
<keyword evidence="5" id="KW-0863">Zinc-finger</keyword>
<dbReference type="PROSITE" id="PS51160">
    <property type="entry name" value="ACYLPHOSPHATASE_3"/>
    <property type="match status" value="1"/>
</dbReference>
<feature type="active site" evidence="9">
    <location>
        <position position="18"/>
    </location>
</feature>
<dbReference type="PROSITE" id="PS00150">
    <property type="entry name" value="ACYLPHOSPHATASE_1"/>
    <property type="match status" value="1"/>
</dbReference>
<evidence type="ECO:0000313" key="15">
    <source>
        <dbReference type="Proteomes" id="UP000325785"/>
    </source>
</evidence>
<evidence type="ECO:0000313" key="14">
    <source>
        <dbReference type="Proteomes" id="UP000051401"/>
    </source>
</evidence>
<dbReference type="Proteomes" id="UP000325785">
    <property type="component" value="Plasmid pRIdsm_03"/>
</dbReference>
<dbReference type="Pfam" id="PF07503">
    <property type="entry name" value="zf-HYPF"/>
    <property type="match status" value="2"/>
</dbReference>
<dbReference type="PANTHER" id="PTHR42959:SF1">
    <property type="entry name" value="CARBAMOYLTRANSFERASE HYPF"/>
    <property type="match status" value="1"/>
</dbReference>
<comment type="pathway">
    <text evidence="1 8">Protein modification; [NiFe] hydrogenase maturation.</text>
</comment>
<evidence type="ECO:0000313" key="13">
    <source>
        <dbReference type="EMBL" id="QEW30067.1"/>
    </source>
</evidence>
<evidence type="ECO:0000256" key="8">
    <source>
        <dbReference type="PIRNR" id="PIRNR006256"/>
    </source>
</evidence>
<dbReference type="Gene3D" id="3.30.110.120">
    <property type="match status" value="1"/>
</dbReference>
<comment type="catalytic activity">
    <reaction evidence="7 8">
        <text>C-terminal L-cysteinyl-[HypE protein] + carbamoyl phosphate + ATP + H2O = C-terminal S-carboxamide-L-cysteinyl-[HypE protein] + AMP + phosphate + diphosphate + H(+)</text>
        <dbReference type="Rhea" id="RHEA:55636"/>
        <dbReference type="Rhea" id="RHEA-COMP:14247"/>
        <dbReference type="Rhea" id="RHEA-COMP:14392"/>
        <dbReference type="ChEBI" id="CHEBI:15377"/>
        <dbReference type="ChEBI" id="CHEBI:15378"/>
        <dbReference type="ChEBI" id="CHEBI:30616"/>
        <dbReference type="ChEBI" id="CHEBI:33019"/>
        <dbReference type="ChEBI" id="CHEBI:43474"/>
        <dbReference type="ChEBI" id="CHEBI:58228"/>
        <dbReference type="ChEBI" id="CHEBI:76913"/>
        <dbReference type="ChEBI" id="CHEBI:139126"/>
        <dbReference type="ChEBI" id="CHEBI:456215"/>
    </reaction>
</comment>
<dbReference type="GO" id="GO:0016874">
    <property type="term" value="F:ligase activity"/>
    <property type="evidence" value="ECO:0007669"/>
    <property type="project" value="UniProtKB-UniRule"/>
</dbReference>
<dbReference type="EMBL" id="LAXI01000038">
    <property type="protein sequence ID" value="KRS13275.1"/>
    <property type="molecule type" value="Genomic_DNA"/>
</dbReference>
<dbReference type="PROSITE" id="PS51163">
    <property type="entry name" value="YRDC"/>
    <property type="match status" value="1"/>
</dbReference>
<evidence type="ECO:0000259" key="10">
    <source>
        <dbReference type="PROSITE" id="PS51160"/>
    </source>
</evidence>
<keyword evidence="6" id="KW-0862">Zinc</keyword>
<keyword evidence="9" id="KW-0378">Hydrolase</keyword>
<dbReference type="UniPathway" id="UPA00335"/>
<evidence type="ECO:0000256" key="9">
    <source>
        <dbReference type="PROSITE-ProRule" id="PRU00520"/>
    </source>
</evidence>
<keyword evidence="14" id="KW-1185">Reference proteome</keyword>
<name>A0A0T5NWG6_9RHOB</name>
<dbReference type="Pfam" id="PF17788">
    <property type="entry name" value="HypF_C"/>
    <property type="match status" value="1"/>
</dbReference>
<evidence type="ECO:0000256" key="2">
    <source>
        <dbReference type="ARBA" id="ARBA00008097"/>
    </source>
</evidence>
<reference evidence="12 14" key="1">
    <citation type="submission" date="2015-04" db="EMBL/GenBank/DDBJ databases">
        <title>The draft genome sequence of Roseovarius indicus B108T.</title>
        <authorList>
            <person name="Li G."/>
            <person name="Lai Q."/>
            <person name="Shao Z."/>
            <person name="Yan P."/>
        </authorList>
    </citation>
    <scope>NUCLEOTIDE SEQUENCE [LARGE SCALE GENOMIC DNA]</scope>
    <source>
        <strain evidence="12 14">B108</strain>
    </source>
</reference>
<dbReference type="GO" id="GO:0003725">
    <property type="term" value="F:double-stranded RNA binding"/>
    <property type="evidence" value="ECO:0007669"/>
    <property type="project" value="InterPro"/>
</dbReference>
<dbReference type="InterPro" id="IPR006070">
    <property type="entry name" value="Sua5-like_dom"/>
</dbReference>
<dbReference type="PANTHER" id="PTHR42959">
    <property type="entry name" value="CARBAMOYLTRANSFERASE"/>
    <property type="match status" value="1"/>
</dbReference>
<evidence type="ECO:0000256" key="3">
    <source>
        <dbReference type="ARBA" id="ARBA00022598"/>
    </source>
</evidence>
<dbReference type="KEGG" id="rid:RIdsm_05913"/>
<keyword evidence="3" id="KW-0436">Ligase</keyword>
<dbReference type="GO" id="GO:0003998">
    <property type="term" value="F:acylphosphatase activity"/>
    <property type="evidence" value="ECO:0007669"/>
    <property type="project" value="UniProtKB-EC"/>
</dbReference>
<evidence type="ECO:0000256" key="5">
    <source>
        <dbReference type="ARBA" id="ARBA00022771"/>
    </source>
</evidence>
<dbReference type="InterPro" id="IPR001792">
    <property type="entry name" value="Acylphosphatase-like_dom"/>
</dbReference>
<evidence type="ECO:0000256" key="1">
    <source>
        <dbReference type="ARBA" id="ARBA00004711"/>
    </source>
</evidence>
<dbReference type="STRING" id="540747.SAMN04488031_11826"/>
<accession>A0A0T5NWG6</accession>
<keyword evidence="4" id="KW-0479">Metal-binding</keyword>
<dbReference type="SUPFAM" id="SSF55821">
    <property type="entry name" value="YrdC/RibB"/>
    <property type="match status" value="1"/>
</dbReference>
<dbReference type="SUPFAM" id="SSF54975">
    <property type="entry name" value="Acylphosphatase/BLUF domain-like"/>
    <property type="match status" value="1"/>
</dbReference>
<dbReference type="NCBIfam" id="TIGR00143">
    <property type="entry name" value="hypF"/>
    <property type="match status" value="1"/>
</dbReference>
<sequence length="781" mass="84618">MTGARFTVSGQVQGVGFRPTVWRLAHEMGLTGDVKNTGEGVVIQLWGDHVATFPDRLHSALPPLARIERLDVTPLTDPAPCGFEITASQEGEMRGNVTPDAATCADCLEEIRNPFERRYRYPFANCTNCGPRFSIVQAAPYDRAKTTMAPFDFCPPCEAEYSNPVDRRFHAQPVACGRCGPNIWIEKLGKGAVNLEAFSMLDDVDATGGMIMNGHIVAIRGLGGVHLACDATNAAAVAELRRRKSRTGKAFALMARDLDVVRAYCEVSKIEADLLSSPQAPIVLLKAKPNGLPSEIAPGLDRLGVMLPYTPFYHMILRRIGRPVIMTSGNPSGQPQCIDNQETRDRLADIADFACLHNRDIANRIDDSVVRVDLGRPRVLRRARGYAPQGLELPAGFSDALEVLALGAEQKNTFCLVKDARAIMSQHMGDLEDVATNADVTRNLGLYENLFDHAPDIIAVDQHPQYLSTQRGFQMAGDRPVIQVQHHHAHIAACLVENNRPLSAEHVLGIALDGTGLGDDGTIWGGEFLICDYHGYRRVGCLKPVALPGGVAAVREPWRNAYAHLMAEMGWGEFAINFPDLEVFSRMRDLPRDTLDAMIKSGTNSPLASSCGRLFDAAAAIAGIAWDRQNYEGEAAILFEAALDPDALNEPDDLAYPFSIPLMGGKGMPYIEPLAVWRAMLGDLVLQTPIGTISARFHRGLARAIVEMAVRLTKDTAIDTVALSGGCFQNATLFALVHQGLEGAELTVLSHSDYPANDGGISLGQAVIALANTQGEDAKCA</sequence>
<proteinExistence type="inferred from homology"/>
<gene>
    <name evidence="13" type="primary">hypF</name>
    <name evidence="13" type="ORF">RIdsm_05913</name>
    <name evidence="12" type="ORF">XM52_27875</name>
</gene>
<geneLocation type="plasmid" evidence="13">
    <name>pRIdsm_03</name>
</geneLocation>
<dbReference type="InterPro" id="IPR004421">
    <property type="entry name" value="Carbamoyltransferase_HypF"/>
</dbReference>
<comment type="catalytic activity">
    <reaction evidence="9">
        <text>an acyl phosphate + H2O = a carboxylate + phosphate + H(+)</text>
        <dbReference type="Rhea" id="RHEA:14965"/>
        <dbReference type="ChEBI" id="CHEBI:15377"/>
        <dbReference type="ChEBI" id="CHEBI:15378"/>
        <dbReference type="ChEBI" id="CHEBI:29067"/>
        <dbReference type="ChEBI" id="CHEBI:43474"/>
        <dbReference type="ChEBI" id="CHEBI:59918"/>
        <dbReference type="EC" id="3.6.1.7"/>
    </reaction>
</comment>
<evidence type="ECO:0000259" key="11">
    <source>
        <dbReference type="PROSITE" id="PS51163"/>
    </source>
</evidence>
<dbReference type="RefSeq" id="WP_037240020.1">
    <property type="nucleotide sequence ID" value="NZ_CP031601.1"/>
</dbReference>
<evidence type="ECO:0000256" key="4">
    <source>
        <dbReference type="ARBA" id="ARBA00022723"/>
    </source>
</evidence>
<keyword evidence="13" id="KW-0614">Plasmid</keyword>
<protein>
    <recommendedName>
        <fullName evidence="8">Carbamoyltransferase HypF</fullName>
        <ecNumber evidence="8">6.2.-.-</ecNumber>
    </recommendedName>
</protein>
<comment type="similarity">
    <text evidence="2 8">Belongs to the carbamoyltransferase HypF family.</text>
</comment>
<keyword evidence="12" id="KW-0808">Transferase</keyword>